<dbReference type="EMBL" id="CP139781">
    <property type="protein sequence ID" value="WRQ88785.1"/>
    <property type="molecule type" value="Genomic_DNA"/>
</dbReference>
<protein>
    <submittedName>
        <fullName evidence="1">DUF1697 domain-containing protein</fullName>
    </submittedName>
</protein>
<dbReference type="RefSeq" id="WP_221031883.1">
    <property type="nucleotide sequence ID" value="NZ_CP139781.1"/>
</dbReference>
<proteinExistence type="predicted"/>
<evidence type="ECO:0000313" key="2">
    <source>
        <dbReference type="Proteomes" id="UP000738431"/>
    </source>
</evidence>
<dbReference type="PIRSF" id="PIRSF008502">
    <property type="entry name" value="UCP008502"/>
    <property type="match status" value="1"/>
</dbReference>
<dbReference type="Pfam" id="PF08002">
    <property type="entry name" value="DUF1697"/>
    <property type="match status" value="1"/>
</dbReference>
<organism evidence="1 2">
    <name type="scientific">Actomonas aquatica</name>
    <dbReference type="NCBI Taxonomy" id="2866162"/>
    <lineage>
        <taxon>Bacteria</taxon>
        <taxon>Pseudomonadati</taxon>
        <taxon>Verrucomicrobiota</taxon>
        <taxon>Opitutia</taxon>
        <taxon>Opitutales</taxon>
        <taxon>Opitutaceae</taxon>
        <taxon>Actomonas</taxon>
    </lineage>
</organism>
<reference evidence="1 2" key="2">
    <citation type="submission" date="2023-12" db="EMBL/GenBank/DDBJ databases">
        <title>Description of an unclassified Opitutus bacterium of Verrucomicrobiota.</title>
        <authorList>
            <person name="Zhang D.-F."/>
        </authorList>
    </citation>
    <scope>NUCLEOTIDE SEQUENCE [LARGE SCALE GENOMIC DNA]</scope>
    <source>
        <strain evidence="1 2">WL0086</strain>
    </source>
</reference>
<evidence type="ECO:0000313" key="1">
    <source>
        <dbReference type="EMBL" id="WRQ88785.1"/>
    </source>
</evidence>
<gene>
    <name evidence="1" type="ORF">K1X11_005170</name>
</gene>
<accession>A0ABZ1CES7</accession>
<reference evidence="1 2" key="1">
    <citation type="submission" date="2021-08" db="EMBL/GenBank/DDBJ databases">
        <authorList>
            <person name="Zhang D."/>
            <person name="Zhang A."/>
            <person name="Wang L."/>
        </authorList>
    </citation>
    <scope>NUCLEOTIDE SEQUENCE [LARGE SCALE GENOMIC DNA]</scope>
    <source>
        <strain evidence="1 2">WL0086</strain>
    </source>
</reference>
<dbReference type="PANTHER" id="PTHR36439:SF1">
    <property type="entry name" value="DUF1697 DOMAIN-CONTAINING PROTEIN"/>
    <property type="match status" value="1"/>
</dbReference>
<dbReference type="SUPFAM" id="SSF160379">
    <property type="entry name" value="SP0830-like"/>
    <property type="match status" value="1"/>
</dbReference>
<keyword evidence="2" id="KW-1185">Reference proteome</keyword>
<dbReference type="InterPro" id="IPR012545">
    <property type="entry name" value="DUF1697"/>
</dbReference>
<sequence>MPRYIAFLRGINLGKRRIKMDALRALFAELPLTDVATYIASGNVLFTSSSRSPAKLEATIESHLQTRTGWDVPTVIRSLPELQRIVDEAPLGDLFTDQPHASTQVTFFKTPVPAELASRITATHTATDRFAVIDREAYWRCATKLTESIVWNDQKNSTYTLPAGTTRNLNTLQAILAL</sequence>
<dbReference type="Proteomes" id="UP000738431">
    <property type="component" value="Chromosome"/>
</dbReference>
<dbReference type="PANTHER" id="PTHR36439">
    <property type="entry name" value="BLL4334 PROTEIN"/>
    <property type="match status" value="1"/>
</dbReference>
<dbReference type="Gene3D" id="3.30.70.1280">
    <property type="entry name" value="SP0830-like domains"/>
    <property type="match status" value="1"/>
</dbReference>
<name>A0ABZ1CES7_9BACT</name>